<organism evidence="3 4">
    <name type="scientific">Roseomonas fluvialis</name>
    <dbReference type="NCBI Taxonomy" id="1750527"/>
    <lineage>
        <taxon>Bacteria</taxon>
        <taxon>Pseudomonadati</taxon>
        <taxon>Pseudomonadota</taxon>
        <taxon>Alphaproteobacteria</taxon>
        <taxon>Acetobacterales</taxon>
        <taxon>Roseomonadaceae</taxon>
        <taxon>Roseomonas</taxon>
    </lineage>
</organism>
<keyword evidence="1" id="KW-0812">Transmembrane</keyword>
<protein>
    <recommendedName>
        <fullName evidence="2">DUF3592 domain-containing protein</fullName>
    </recommendedName>
</protein>
<evidence type="ECO:0000313" key="3">
    <source>
        <dbReference type="EMBL" id="BDG72768.1"/>
    </source>
</evidence>
<dbReference type="InterPro" id="IPR021994">
    <property type="entry name" value="DUF3592"/>
</dbReference>
<dbReference type="Proteomes" id="UP000831327">
    <property type="component" value="Chromosome"/>
</dbReference>
<evidence type="ECO:0000256" key="1">
    <source>
        <dbReference type="SAM" id="Phobius"/>
    </source>
</evidence>
<evidence type="ECO:0000259" key="2">
    <source>
        <dbReference type="Pfam" id="PF12158"/>
    </source>
</evidence>
<gene>
    <name evidence="3" type="ORF">Rmf_26970</name>
</gene>
<name>A0ABM7Y4D8_9PROT</name>
<evidence type="ECO:0000313" key="4">
    <source>
        <dbReference type="Proteomes" id="UP000831327"/>
    </source>
</evidence>
<dbReference type="EMBL" id="AP025637">
    <property type="protein sequence ID" value="BDG72768.1"/>
    <property type="molecule type" value="Genomic_DNA"/>
</dbReference>
<proteinExistence type="predicted"/>
<sequence>MTAAVIAFGLAIALLLHASVTRVKERRLRNRLRPIEARVIDPGRSGQVELGGAATVTTSDDHLPTSSTYYTARWRYSVDGREHHGHTTHSAPVFAEGDVKFGRVQVFYDPENPSFSTALPGHNDQARAWFIAAGIVAVAGVIFLLIGHVTNRPPPAPRGR</sequence>
<dbReference type="Pfam" id="PF12158">
    <property type="entry name" value="DUF3592"/>
    <property type="match status" value="1"/>
</dbReference>
<reference evidence="3 4" key="1">
    <citation type="journal article" date="2016" name="Microbes Environ.">
        <title>Phylogenetically diverse aerobic anoxygenic phototrophic bacteria isolated from epilithic biofilms in Tama river, Japan.</title>
        <authorList>
            <person name="Hirose S."/>
            <person name="Matsuura K."/>
            <person name="Haruta S."/>
        </authorList>
    </citation>
    <scope>NUCLEOTIDE SEQUENCE [LARGE SCALE GENOMIC DNA]</scope>
    <source>
        <strain evidence="3 4">S08</strain>
    </source>
</reference>
<accession>A0ABM7Y4D8</accession>
<keyword evidence="1" id="KW-0472">Membrane</keyword>
<feature type="domain" description="DUF3592" evidence="2">
    <location>
        <begin position="54"/>
        <end position="122"/>
    </location>
</feature>
<keyword evidence="4" id="KW-1185">Reference proteome</keyword>
<dbReference type="RefSeq" id="WP_244406955.1">
    <property type="nucleotide sequence ID" value="NZ_AP025637.1"/>
</dbReference>
<feature type="transmembrane region" description="Helical" evidence="1">
    <location>
        <begin position="128"/>
        <end position="150"/>
    </location>
</feature>
<keyword evidence="1" id="KW-1133">Transmembrane helix</keyword>